<dbReference type="GO" id="GO:0016757">
    <property type="term" value="F:glycosyltransferase activity"/>
    <property type="evidence" value="ECO:0007669"/>
    <property type="project" value="InterPro"/>
</dbReference>
<accession>A0A2G8SWA1</accession>
<sequence>MTRINILSHSDGGGGASRAAYRLYRGLRAADIKAAMTVRSRMSGDWTVNATSKTYAKVLSMVRSRFGGYLMRLQKNGNANMHSANILPSNLAAAINAGAADVVNLHWLGGESMSIQDVGNILKPVVWTLHDMWAFCGAEHYTGCGADARWRTGYDRGNRPANSSGPDIDRHTWSRKRRAWTSPMHIVTPSRWLADCVRHSALMHDWPVTVIPNVLDTDMFKPLDRQYCRHVLNLPSDKKIVLFGAIGGGGNLIKGYDLLLDAMKSLADSHLDIECVVFGQKEPQKPPNIPFPIQWMGHISDDPTLALLYGAADVMVIPSRLDNLPQAGTEAHACGCPVVAFNCTGLPEIVDHRVTGYLAEPYQTDDLARGIAWVIGDKIINATLGQAAREKAEALWSASSVVPAYLDVYEAARTRALARPVSSLKQRTPSE</sequence>
<dbReference type="OrthoDB" id="8779556at2"/>
<gene>
    <name evidence="2" type="ORF">CR103_20190</name>
</gene>
<keyword evidence="3" id="KW-1185">Reference proteome</keyword>
<comment type="caution">
    <text evidence="2">The sequence shown here is derived from an EMBL/GenBank/DDBJ whole genome shotgun (WGS) entry which is preliminary data.</text>
</comment>
<feature type="domain" description="Glycosyl transferase family 1" evidence="1">
    <location>
        <begin position="252"/>
        <end position="390"/>
    </location>
</feature>
<reference evidence="2 3" key="1">
    <citation type="submission" date="2017-10" db="EMBL/GenBank/DDBJ databases">
        <title>Massilia psychrophilum sp. nov., a novel purple-pigmented bacterium isolated from Tianshan glacier, Xinjiang Municipality, China.</title>
        <authorList>
            <person name="Wang H."/>
        </authorList>
    </citation>
    <scope>NUCLEOTIDE SEQUENCE [LARGE SCALE GENOMIC DNA]</scope>
    <source>
        <strain evidence="2 3">JCM 30813</strain>
    </source>
</reference>
<name>A0A2G8SWA1_9BURK</name>
<proteinExistence type="predicted"/>
<dbReference type="AlphaFoldDB" id="A0A2G8SWA1"/>
<dbReference type="RefSeq" id="WP_099917726.1">
    <property type="nucleotide sequence ID" value="NZ_BMHS01000036.1"/>
</dbReference>
<protein>
    <submittedName>
        <fullName evidence="2">Glycosyl transferase</fullName>
    </submittedName>
</protein>
<keyword evidence="2" id="KW-0808">Transferase</keyword>
<dbReference type="Gene3D" id="3.40.50.2000">
    <property type="entry name" value="Glycogen Phosphorylase B"/>
    <property type="match status" value="2"/>
</dbReference>
<dbReference type="PANTHER" id="PTHR45947">
    <property type="entry name" value="SULFOQUINOVOSYL TRANSFERASE SQD2"/>
    <property type="match status" value="1"/>
</dbReference>
<dbReference type="InterPro" id="IPR050194">
    <property type="entry name" value="Glycosyltransferase_grp1"/>
</dbReference>
<organism evidence="2 3">
    <name type="scientific">Massilia psychrophila</name>
    <dbReference type="NCBI Taxonomy" id="1603353"/>
    <lineage>
        <taxon>Bacteria</taxon>
        <taxon>Pseudomonadati</taxon>
        <taxon>Pseudomonadota</taxon>
        <taxon>Betaproteobacteria</taxon>
        <taxon>Burkholderiales</taxon>
        <taxon>Oxalobacteraceae</taxon>
        <taxon>Telluria group</taxon>
        <taxon>Massilia</taxon>
    </lineage>
</organism>
<dbReference type="Proteomes" id="UP000228593">
    <property type="component" value="Unassembled WGS sequence"/>
</dbReference>
<dbReference type="PANTHER" id="PTHR45947:SF13">
    <property type="entry name" value="TRANSFERASE"/>
    <property type="match status" value="1"/>
</dbReference>
<evidence type="ECO:0000313" key="3">
    <source>
        <dbReference type="Proteomes" id="UP000228593"/>
    </source>
</evidence>
<dbReference type="SUPFAM" id="SSF53756">
    <property type="entry name" value="UDP-Glycosyltransferase/glycogen phosphorylase"/>
    <property type="match status" value="1"/>
</dbReference>
<evidence type="ECO:0000259" key="1">
    <source>
        <dbReference type="Pfam" id="PF00534"/>
    </source>
</evidence>
<dbReference type="Pfam" id="PF00534">
    <property type="entry name" value="Glycos_transf_1"/>
    <property type="match status" value="1"/>
</dbReference>
<evidence type="ECO:0000313" key="2">
    <source>
        <dbReference type="EMBL" id="PIL38044.1"/>
    </source>
</evidence>
<dbReference type="EMBL" id="PDOB01000050">
    <property type="protein sequence ID" value="PIL38044.1"/>
    <property type="molecule type" value="Genomic_DNA"/>
</dbReference>
<dbReference type="InterPro" id="IPR001296">
    <property type="entry name" value="Glyco_trans_1"/>
</dbReference>